<reference evidence="1 2" key="1">
    <citation type="submission" date="2019-06" db="EMBL/GenBank/DDBJ databases">
        <title>Sequencing the genomes of 1000 actinobacteria strains.</title>
        <authorList>
            <person name="Klenk H.-P."/>
        </authorList>
    </citation>
    <scope>NUCLEOTIDE SEQUENCE [LARGE SCALE GENOMIC DNA]</scope>
    <source>
        <strain evidence="1 2">DSM 45456</strain>
    </source>
</reference>
<sequence length="99" mass="11394">MQDEKVYKPLKQVAHATHAFESMHPKVVEGVNYFRNDDAYPTRLYVPVIITTANIYVPEFEPQDVVKGDVQPGKLSLGEPRKWASYEFPLPDFLGYHVE</sequence>
<name>A0A543JES4_9PSEU</name>
<evidence type="ECO:0000313" key="2">
    <source>
        <dbReference type="Proteomes" id="UP000316628"/>
    </source>
</evidence>
<dbReference type="EMBL" id="VFPP01000001">
    <property type="protein sequence ID" value="TQM81261.1"/>
    <property type="molecule type" value="Genomic_DNA"/>
</dbReference>
<accession>A0A543JES4</accession>
<dbReference type="Proteomes" id="UP000316628">
    <property type="component" value="Unassembled WGS sequence"/>
</dbReference>
<gene>
    <name evidence="1" type="ORF">FHX81_3624</name>
</gene>
<keyword evidence="2" id="KW-1185">Reference proteome</keyword>
<dbReference type="AlphaFoldDB" id="A0A543JES4"/>
<comment type="caution">
    <text evidence="1">The sequence shown here is derived from an EMBL/GenBank/DDBJ whole genome shotgun (WGS) entry which is preliminary data.</text>
</comment>
<proteinExistence type="predicted"/>
<evidence type="ECO:0000313" key="1">
    <source>
        <dbReference type="EMBL" id="TQM81261.1"/>
    </source>
</evidence>
<organism evidence="1 2">
    <name type="scientific">Saccharothrix saharensis</name>
    <dbReference type="NCBI Taxonomy" id="571190"/>
    <lineage>
        <taxon>Bacteria</taxon>
        <taxon>Bacillati</taxon>
        <taxon>Actinomycetota</taxon>
        <taxon>Actinomycetes</taxon>
        <taxon>Pseudonocardiales</taxon>
        <taxon>Pseudonocardiaceae</taxon>
        <taxon>Saccharothrix</taxon>
    </lineage>
</organism>
<protein>
    <submittedName>
        <fullName evidence="1">Uncharacterized protein</fullName>
    </submittedName>
</protein>